<reference evidence="2" key="1">
    <citation type="submission" date="2022-07" db="EMBL/GenBank/DDBJ databases">
        <title>Genome Sequence of Physisporinus lineatus.</title>
        <authorList>
            <person name="Buettner E."/>
        </authorList>
    </citation>
    <scope>NUCLEOTIDE SEQUENCE</scope>
    <source>
        <strain evidence="2">VT162</strain>
    </source>
</reference>
<feature type="compositionally biased region" description="Polar residues" evidence="1">
    <location>
        <begin position="164"/>
        <end position="178"/>
    </location>
</feature>
<proteinExistence type="predicted"/>
<feature type="compositionally biased region" description="Low complexity" evidence="1">
    <location>
        <begin position="308"/>
        <end position="321"/>
    </location>
</feature>
<comment type="caution">
    <text evidence="2">The sequence shown here is derived from an EMBL/GenBank/DDBJ whole genome shotgun (WGS) entry which is preliminary data.</text>
</comment>
<name>A0AAD5V5U0_9APHY</name>
<evidence type="ECO:0000313" key="2">
    <source>
        <dbReference type="EMBL" id="KAJ3486765.1"/>
    </source>
</evidence>
<feature type="compositionally biased region" description="Pro residues" evidence="1">
    <location>
        <begin position="296"/>
        <end position="307"/>
    </location>
</feature>
<accession>A0AAD5V5U0</accession>
<gene>
    <name evidence="2" type="ORF">NLI96_g4013</name>
</gene>
<dbReference type="EMBL" id="JANAWD010000111">
    <property type="protein sequence ID" value="KAJ3486765.1"/>
    <property type="molecule type" value="Genomic_DNA"/>
</dbReference>
<feature type="region of interest" description="Disordered" evidence="1">
    <location>
        <begin position="1"/>
        <end position="343"/>
    </location>
</feature>
<organism evidence="2 3">
    <name type="scientific">Meripilus lineatus</name>
    <dbReference type="NCBI Taxonomy" id="2056292"/>
    <lineage>
        <taxon>Eukaryota</taxon>
        <taxon>Fungi</taxon>
        <taxon>Dikarya</taxon>
        <taxon>Basidiomycota</taxon>
        <taxon>Agaricomycotina</taxon>
        <taxon>Agaricomycetes</taxon>
        <taxon>Polyporales</taxon>
        <taxon>Meripilaceae</taxon>
        <taxon>Meripilus</taxon>
    </lineage>
</organism>
<feature type="compositionally biased region" description="Low complexity" evidence="1">
    <location>
        <begin position="144"/>
        <end position="155"/>
    </location>
</feature>
<evidence type="ECO:0000313" key="3">
    <source>
        <dbReference type="Proteomes" id="UP001212997"/>
    </source>
</evidence>
<protein>
    <submittedName>
        <fullName evidence="2">Uncharacterized protein</fullName>
    </submittedName>
</protein>
<dbReference type="Proteomes" id="UP001212997">
    <property type="component" value="Unassembled WGS sequence"/>
</dbReference>
<evidence type="ECO:0000256" key="1">
    <source>
        <dbReference type="SAM" id="MobiDB-lite"/>
    </source>
</evidence>
<dbReference type="AlphaFoldDB" id="A0AAD5V5U0"/>
<feature type="compositionally biased region" description="Acidic residues" evidence="1">
    <location>
        <begin position="59"/>
        <end position="69"/>
    </location>
</feature>
<sequence>MPNPQTPPPKNKKKRTRAQADWTQEMSYLDGGMSSDEEKSGELPSLIKPLPKRRRLNNDIDDIPPEEDVFSASYRSSRHVSVEGHNVDSSPAPEPETSARLRSPPPPIRNSSPGPDSTEPPVSISGGPFSRFFARALGDVPNQSASSSASAGPSSLRRDERGEPSSTFRPQPGATSTPRVVRPLVKNRLGPYPLQRTETSYIDPHNPSRSESTSQRFAGFPRAGPSFRVPFHVAGTQPHFDNPESDLLYRKLGPPSTSATDEDFWARQHRAMLRNEVREPRICQPAPQPLTEGPAPHEPLMPPPPLPNDDSQPQQQQYTEQEIQDIYKDDISPPDDGGSPPSL</sequence>
<feature type="compositionally biased region" description="Polar residues" evidence="1">
    <location>
        <begin position="207"/>
        <end position="216"/>
    </location>
</feature>
<keyword evidence="3" id="KW-1185">Reference proteome</keyword>
<feature type="compositionally biased region" description="Low complexity" evidence="1">
    <location>
        <begin position="334"/>
        <end position="343"/>
    </location>
</feature>